<evidence type="ECO:0000313" key="3">
    <source>
        <dbReference type="WBParaSite" id="ACRNAN_scaffold348.g31803.t1"/>
    </source>
</evidence>
<feature type="compositionally biased region" description="Polar residues" evidence="1">
    <location>
        <begin position="91"/>
        <end position="114"/>
    </location>
</feature>
<evidence type="ECO:0000256" key="1">
    <source>
        <dbReference type="SAM" id="MobiDB-lite"/>
    </source>
</evidence>
<name>A0A914DQY6_9BILA</name>
<evidence type="ECO:0000313" key="2">
    <source>
        <dbReference type="Proteomes" id="UP000887540"/>
    </source>
</evidence>
<proteinExistence type="predicted"/>
<protein>
    <submittedName>
        <fullName evidence="3">Uncharacterized protein</fullName>
    </submittedName>
</protein>
<feature type="region of interest" description="Disordered" evidence="1">
    <location>
        <begin position="62"/>
        <end position="127"/>
    </location>
</feature>
<dbReference type="AlphaFoldDB" id="A0A914DQY6"/>
<dbReference type="Proteomes" id="UP000887540">
    <property type="component" value="Unplaced"/>
</dbReference>
<feature type="compositionally biased region" description="Basic and acidic residues" evidence="1">
    <location>
        <begin position="68"/>
        <end position="77"/>
    </location>
</feature>
<keyword evidence="2" id="KW-1185">Reference proteome</keyword>
<organism evidence="2 3">
    <name type="scientific">Acrobeloides nanus</name>
    <dbReference type="NCBI Taxonomy" id="290746"/>
    <lineage>
        <taxon>Eukaryota</taxon>
        <taxon>Metazoa</taxon>
        <taxon>Ecdysozoa</taxon>
        <taxon>Nematoda</taxon>
        <taxon>Chromadorea</taxon>
        <taxon>Rhabditida</taxon>
        <taxon>Tylenchina</taxon>
        <taxon>Cephalobomorpha</taxon>
        <taxon>Cephaloboidea</taxon>
        <taxon>Cephalobidae</taxon>
        <taxon>Acrobeloides</taxon>
    </lineage>
</organism>
<feature type="compositionally biased region" description="Polar residues" evidence="1">
    <location>
        <begin position="162"/>
        <end position="182"/>
    </location>
</feature>
<feature type="compositionally biased region" description="Polar residues" evidence="1">
    <location>
        <begin position="19"/>
        <end position="39"/>
    </location>
</feature>
<reference evidence="3" key="1">
    <citation type="submission" date="2022-11" db="UniProtKB">
        <authorList>
            <consortium name="WormBaseParasite"/>
        </authorList>
    </citation>
    <scope>IDENTIFICATION</scope>
</reference>
<dbReference type="WBParaSite" id="ACRNAN_scaffold348.g31803.t1">
    <property type="protein sequence ID" value="ACRNAN_scaffold348.g31803.t1"/>
    <property type="gene ID" value="ACRNAN_scaffold348.g31803"/>
</dbReference>
<accession>A0A914DQY6</accession>
<feature type="region of interest" description="Disordered" evidence="1">
    <location>
        <begin position="1"/>
        <end position="50"/>
    </location>
</feature>
<feature type="compositionally biased region" description="Polar residues" evidence="1">
    <location>
        <begin position="193"/>
        <end position="208"/>
    </location>
</feature>
<sequence length="281" mass="31608">MELRFDESSSDEYQSQSEVLTENSNWPPQPLRNSNNNSAGGKVRQKRDFHFQVIQIRQGPKWFIWPSNKDESQEAPKKNGSNQENDEIQPMEQTKNEQSAQTMVENSANTSAAAQIQPCPATVSNIPNNSLQMRRTNRFSSRRKFQVQPVVDSIAVEGEMTRVTSTKQQLPNAPLSEPTTRRLSCKTPKPSKYESNQNSTTTTPDSYCSNSAPSQTFKILSISKKWESDDEDELLECSCRKMSLSLDDDCPVGHRRHIVAASGVHLILTPPPESNTNGFNM</sequence>
<feature type="region of interest" description="Disordered" evidence="1">
    <location>
        <begin position="162"/>
        <end position="208"/>
    </location>
</feature>